<dbReference type="GO" id="GO:0005524">
    <property type="term" value="F:ATP binding"/>
    <property type="evidence" value="ECO:0007669"/>
    <property type="project" value="UniProtKB-KW"/>
</dbReference>
<sequence length="269" mass="30340">MLRGEVQIRLSLEVLKIKISNLTVGAIQDLISNFSAFKVLILDLDKVWDLDGNELESIKISNQRLEKLKLFSYTMETIIDAPRLKSLKYLLRKFPSVFSVNTTSLHEVDLPNPPSILVSQHDVNGDVVQCFVGRKMENVLDQEINVINDIVGPEEHVICALSGARIPQLLYKERERVMETFESDLHLPVTCVDASNEFLIKLKGRSGILNIYKFQVHTCSLPSSGLAVSESHRPKIALIVNRNMSKASADLLFFRTPSWLATRSGRCLH</sequence>
<dbReference type="GO" id="GO:0003921">
    <property type="term" value="F:GMP synthase activity"/>
    <property type="evidence" value="ECO:0007669"/>
    <property type="project" value="TreeGrafter"/>
</dbReference>
<keyword evidence="4" id="KW-0658">Purine biosynthesis</keyword>
<keyword evidence="7" id="KW-1185">Reference proteome</keyword>
<evidence type="ECO:0000313" key="7">
    <source>
        <dbReference type="Proteomes" id="UP001314170"/>
    </source>
</evidence>
<comment type="caution">
    <text evidence="6">The sequence shown here is derived from an EMBL/GenBank/DDBJ whole genome shotgun (WGS) entry which is preliminary data.</text>
</comment>
<keyword evidence="2" id="KW-0547">Nucleotide-binding</keyword>
<proteinExistence type="predicted"/>
<reference evidence="6 7" key="1">
    <citation type="submission" date="2024-01" db="EMBL/GenBank/DDBJ databases">
        <authorList>
            <person name="Waweru B."/>
        </authorList>
    </citation>
    <scope>NUCLEOTIDE SEQUENCE [LARGE SCALE GENOMIC DNA]</scope>
</reference>
<dbReference type="PANTHER" id="PTHR11922">
    <property type="entry name" value="GMP SYNTHASE-RELATED"/>
    <property type="match status" value="1"/>
</dbReference>
<accession>A0AAV1SIE5</accession>
<protein>
    <submittedName>
        <fullName evidence="6">Uncharacterized protein</fullName>
    </submittedName>
</protein>
<evidence type="ECO:0000256" key="1">
    <source>
        <dbReference type="ARBA" id="ARBA00022598"/>
    </source>
</evidence>
<name>A0AAV1SIE5_9ROSI</name>
<keyword evidence="5" id="KW-0067">ATP-binding</keyword>
<organism evidence="6 7">
    <name type="scientific">Dovyalis caffra</name>
    <dbReference type="NCBI Taxonomy" id="77055"/>
    <lineage>
        <taxon>Eukaryota</taxon>
        <taxon>Viridiplantae</taxon>
        <taxon>Streptophyta</taxon>
        <taxon>Embryophyta</taxon>
        <taxon>Tracheophyta</taxon>
        <taxon>Spermatophyta</taxon>
        <taxon>Magnoliopsida</taxon>
        <taxon>eudicotyledons</taxon>
        <taxon>Gunneridae</taxon>
        <taxon>Pentapetalae</taxon>
        <taxon>rosids</taxon>
        <taxon>fabids</taxon>
        <taxon>Malpighiales</taxon>
        <taxon>Salicaceae</taxon>
        <taxon>Flacourtieae</taxon>
        <taxon>Dovyalis</taxon>
    </lineage>
</organism>
<evidence type="ECO:0000313" key="6">
    <source>
        <dbReference type="EMBL" id="CAK7350032.1"/>
    </source>
</evidence>
<evidence type="ECO:0000256" key="2">
    <source>
        <dbReference type="ARBA" id="ARBA00022741"/>
    </source>
</evidence>
<dbReference type="EMBL" id="CAWUPB010001179">
    <property type="protein sequence ID" value="CAK7350032.1"/>
    <property type="molecule type" value="Genomic_DNA"/>
</dbReference>
<evidence type="ECO:0000256" key="5">
    <source>
        <dbReference type="ARBA" id="ARBA00022840"/>
    </source>
</evidence>
<dbReference type="AlphaFoldDB" id="A0AAV1SIE5"/>
<evidence type="ECO:0000256" key="4">
    <source>
        <dbReference type="ARBA" id="ARBA00022755"/>
    </source>
</evidence>
<evidence type="ECO:0000256" key="3">
    <source>
        <dbReference type="ARBA" id="ARBA00022749"/>
    </source>
</evidence>
<gene>
    <name evidence="6" type="ORF">DCAF_LOCUS22756</name>
</gene>
<dbReference type="PANTHER" id="PTHR11922:SF2">
    <property type="entry name" value="GMP SYNTHASE [GLUTAMINE-HYDROLYZING]"/>
    <property type="match status" value="1"/>
</dbReference>
<keyword evidence="1" id="KW-0436">Ligase</keyword>
<dbReference type="GO" id="GO:0005829">
    <property type="term" value="C:cytosol"/>
    <property type="evidence" value="ECO:0007669"/>
    <property type="project" value="TreeGrafter"/>
</dbReference>
<keyword evidence="3" id="KW-0332">GMP biosynthesis</keyword>
<dbReference type="Proteomes" id="UP001314170">
    <property type="component" value="Unassembled WGS sequence"/>
</dbReference>